<feature type="region of interest" description="Disordered" evidence="5">
    <location>
        <begin position="536"/>
        <end position="575"/>
    </location>
</feature>
<dbReference type="PROSITE" id="PS01359">
    <property type="entry name" value="ZF_PHD_1"/>
    <property type="match status" value="1"/>
</dbReference>
<evidence type="ECO:0000313" key="7">
    <source>
        <dbReference type="EMBL" id="KAK3014517.1"/>
    </source>
</evidence>
<proteinExistence type="predicted"/>
<dbReference type="InterPro" id="IPR019786">
    <property type="entry name" value="Zinc_finger_PHD-type_CS"/>
</dbReference>
<comment type="caution">
    <text evidence="7">The sequence shown here is derived from an EMBL/GenBank/DDBJ whole genome shotgun (WGS) entry which is preliminary data.</text>
</comment>
<dbReference type="EMBL" id="JAVXUP010001213">
    <property type="protein sequence ID" value="KAK3014517.1"/>
    <property type="molecule type" value="Genomic_DNA"/>
</dbReference>
<keyword evidence="1" id="KW-0479">Metal-binding</keyword>
<dbReference type="InterPro" id="IPR001965">
    <property type="entry name" value="Znf_PHD"/>
</dbReference>
<dbReference type="InterPro" id="IPR011011">
    <property type="entry name" value="Znf_FYVE_PHD"/>
</dbReference>
<dbReference type="SMART" id="SM00249">
    <property type="entry name" value="PHD"/>
    <property type="match status" value="1"/>
</dbReference>
<feature type="compositionally biased region" description="Polar residues" evidence="5">
    <location>
        <begin position="564"/>
        <end position="575"/>
    </location>
</feature>
<evidence type="ECO:0000259" key="6">
    <source>
        <dbReference type="PROSITE" id="PS50016"/>
    </source>
</evidence>
<name>A0AA88VT88_9ASTE</name>
<dbReference type="PROSITE" id="PS50016">
    <property type="entry name" value="ZF_PHD_2"/>
    <property type="match status" value="1"/>
</dbReference>
<feature type="compositionally biased region" description="Polar residues" evidence="5">
    <location>
        <begin position="146"/>
        <end position="156"/>
    </location>
</feature>
<dbReference type="Pfam" id="PF25073">
    <property type="entry name" value="DUF7797"/>
    <property type="match status" value="1"/>
</dbReference>
<feature type="non-terminal residue" evidence="7">
    <location>
        <position position="575"/>
    </location>
</feature>
<dbReference type="InterPro" id="IPR013083">
    <property type="entry name" value="Znf_RING/FYVE/PHD"/>
</dbReference>
<feature type="compositionally biased region" description="Polar residues" evidence="5">
    <location>
        <begin position="249"/>
        <end position="283"/>
    </location>
</feature>
<dbReference type="GO" id="GO:0008270">
    <property type="term" value="F:zinc ion binding"/>
    <property type="evidence" value="ECO:0007669"/>
    <property type="project" value="UniProtKB-KW"/>
</dbReference>
<feature type="compositionally biased region" description="Polar residues" evidence="5">
    <location>
        <begin position="192"/>
        <end position="210"/>
    </location>
</feature>
<dbReference type="AlphaFoldDB" id="A0AA88VT88"/>
<evidence type="ECO:0000256" key="2">
    <source>
        <dbReference type="ARBA" id="ARBA00022771"/>
    </source>
</evidence>
<feature type="region of interest" description="Disordered" evidence="5">
    <location>
        <begin position="1"/>
        <end position="33"/>
    </location>
</feature>
<dbReference type="InterPro" id="IPR056699">
    <property type="entry name" value="DUF7797"/>
</dbReference>
<dbReference type="PANTHER" id="PTHR47527:SF3">
    <property type="entry name" value="RING_FYVE_PHD ZINC FINGER SUPERFAMILY PROTEIN"/>
    <property type="match status" value="1"/>
</dbReference>
<feature type="compositionally biased region" description="Basic and acidic residues" evidence="5">
    <location>
        <begin position="237"/>
        <end position="247"/>
    </location>
</feature>
<dbReference type="SUPFAM" id="SSF57903">
    <property type="entry name" value="FYVE/PHD zinc finger"/>
    <property type="match status" value="1"/>
</dbReference>
<evidence type="ECO:0000256" key="1">
    <source>
        <dbReference type="ARBA" id="ARBA00022723"/>
    </source>
</evidence>
<sequence length="575" mass="61209">MDLAGEVRSEGLPAAAGEKRAAEGELAAPAAKKAARSGDGSVRKVAELLLVLAAMGRMRGGRGPTAVEAEMMAEARGKLAEVCQGFAPKDVFPRDAFGAVIEDLGLSKAKEPRLGFRSHKVSIAEKLSLSKQKMEKADEFSLHTATYSPQPMQPNVTAAAESCRASPGSRMFPPDKPSHASISSVGFPPATPSSHTSATNTTSLPYQLPSSEVRPMVSSGLPSSHLGRDSSLLALPRGERPQFRLDGRSNGSSYASQVQVKHSGDQTMVKTPTWSVQPQSASSAKLGPDNKMPSHTSVKVEGSSGVSTSKMAPQATTSKPFITQTTSGNPPNIRQHAHGSFGQASMSNSHNEIGKIVQKLLHPQLPEHPTWTPPSRDYMNRALTCQMCKITINEVDTLLVCDSCEKGYHLKCVQPHNQKLIPKGEWHCGKCLALSSGKALPPKYGRVMRNMTASKVSSNATEVQLSAEKKNRSSDDRVNLQRVMANGNTVLQSSPAVTLGNNHSHATAGSKNADIFCDRRMMDDKPPGIGLNNSMTTAGSVSLPNSTGLSVSSPIKEKLVTELKPQSSPKPETDV</sequence>
<dbReference type="Gene3D" id="3.30.40.10">
    <property type="entry name" value="Zinc/RING finger domain, C3HC4 (zinc finger)"/>
    <property type="match status" value="1"/>
</dbReference>
<dbReference type="Pfam" id="PF00628">
    <property type="entry name" value="PHD"/>
    <property type="match status" value="1"/>
</dbReference>
<evidence type="ECO:0000256" key="5">
    <source>
        <dbReference type="SAM" id="MobiDB-lite"/>
    </source>
</evidence>
<dbReference type="InterPro" id="IPR019787">
    <property type="entry name" value="Znf_PHD-finger"/>
</dbReference>
<evidence type="ECO:0000256" key="3">
    <source>
        <dbReference type="ARBA" id="ARBA00022833"/>
    </source>
</evidence>
<reference evidence="7" key="1">
    <citation type="submission" date="2022-12" db="EMBL/GenBank/DDBJ databases">
        <title>Draft genome assemblies for two species of Escallonia (Escalloniales).</title>
        <authorList>
            <person name="Chanderbali A."/>
            <person name="Dervinis C."/>
            <person name="Anghel I."/>
            <person name="Soltis D."/>
            <person name="Soltis P."/>
            <person name="Zapata F."/>
        </authorList>
    </citation>
    <scope>NUCLEOTIDE SEQUENCE</scope>
    <source>
        <strain evidence="7">UCBG64.0493</strain>
        <tissue evidence="7">Leaf</tissue>
    </source>
</reference>
<keyword evidence="8" id="KW-1185">Reference proteome</keyword>
<feature type="compositionally biased region" description="Polar residues" evidence="5">
    <location>
        <begin position="536"/>
        <end position="553"/>
    </location>
</feature>
<dbReference type="PANTHER" id="PTHR47527">
    <property type="entry name" value="RING/FYVE/PHD ZINC FINGER SUPERFAMILY PROTEIN"/>
    <property type="match status" value="1"/>
</dbReference>
<evidence type="ECO:0000256" key="4">
    <source>
        <dbReference type="PROSITE-ProRule" id="PRU00146"/>
    </source>
</evidence>
<gene>
    <name evidence="7" type="ORF">RJ639_010067</name>
</gene>
<keyword evidence="2 4" id="KW-0863">Zinc-finger</keyword>
<protein>
    <recommendedName>
        <fullName evidence="6">PHD-type domain-containing protein</fullName>
    </recommendedName>
</protein>
<dbReference type="Proteomes" id="UP001188597">
    <property type="component" value="Unassembled WGS sequence"/>
</dbReference>
<evidence type="ECO:0000313" key="8">
    <source>
        <dbReference type="Proteomes" id="UP001188597"/>
    </source>
</evidence>
<organism evidence="7 8">
    <name type="scientific">Escallonia herrerae</name>
    <dbReference type="NCBI Taxonomy" id="1293975"/>
    <lineage>
        <taxon>Eukaryota</taxon>
        <taxon>Viridiplantae</taxon>
        <taxon>Streptophyta</taxon>
        <taxon>Embryophyta</taxon>
        <taxon>Tracheophyta</taxon>
        <taxon>Spermatophyta</taxon>
        <taxon>Magnoliopsida</taxon>
        <taxon>eudicotyledons</taxon>
        <taxon>Gunneridae</taxon>
        <taxon>Pentapetalae</taxon>
        <taxon>asterids</taxon>
        <taxon>campanulids</taxon>
        <taxon>Escalloniales</taxon>
        <taxon>Escalloniaceae</taxon>
        <taxon>Escallonia</taxon>
    </lineage>
</organism>
<feature type="domain" description="PHD-type" evidence="6">
    <location>
        <begin position="382"/>
        <end position="434"/>
    </location>
</feature>
<accession>A0AA88VT88</accession>
<feature type="compositionally biased region" description="Polar residues" evidence="5">
    <location>
        <begin position="304"/>
        <end position="326"/>
    </location>
</feature>
<feature type="region of interest" description="Disordered" evidence="5">
    <location>
        <begin position="146"/>
        <end position="326"/>
    </location>
</feature>
<keyword evidence="3" id="KW-0862">Zinc</keyword>